<feature type="compositionally biased region" description="Basic residues" evidence="1">
    <location>
        <begin position="16"/>
        <end position="25"/>
    </location>
</feature>
<feature type="region of interest" description="Disordered" evidence="1">
    <location>
        <begin position="1"/>
        <end position="25"/>
    </location>
</feature>
<dbReference type="AlphaFoldDB" id="A0A0S4IYV1"/>
<feature type="non-terminal residue" evidence="2">
    <location>
        <position position="1"/>
    </location>
</feature>
<feature type="region of interest" description="Disordered" evidence="1">
    <location>
        <begin position="67"/>
        <end position="127"/>
    </location>
</feature>
<evidence type="ECO:0000313" key="3">
    <source>
        <dbReference type="Proteomes" id="UP000051952"/>
    </source>
</evidence>
<evidence type="ECO:0000313" key="2">
    <source>
        <dbReference type="EMBL" id="CUG59921.1"/>
    </source>
</evidence>
<proteinExistence type="predicted"/>
<sequence>QPKEFEFDDVSDGRRSPRRNSHRSRTAVVNVFDVEVSESGSFAARRSRPSSGAATPLLTVFDVDGFNENGENIGTPRGPSSSSAATIVARHANNSNGGPSSEPVGSYDDAPLQSFFVDMGDDSENEH</sequence>
<dbReference type="VEuPathDB" id="TriTrypDB:BSAL_81930"/>
<dbReference type="EMBL" id="CYKH01000895">
    <property type="protein sequence ID" value="CUG59921.1"/>
    <property type="molecule type" value="Genomic_DNA"/>
</dbReference>
<feature type="compositionally biased region" description="Basic and acidic residues" evidence="1">
    <location>
        <begin position="1"/>
        <end position="15"/>
    </location>
</feature>
<organism evidence="2 3">
    <name type="scientific">Bodo saltans</name>
    <name type="common">Flagellated protozoan</name>
    <dbReference type="NCBI Taxonomy" id="75058"/>
    <lineage>
        <taxon>Eukaryota</taxon>
        <taxon>Discoba</taxon>
        <taxon>Euglenozoa</taxon>
        <taxon>Kinetoplastea</taxon>
        <taxon>Metakinetoplastina</taxon>
        <taxon>Eubodonida</taxon>
        <taxon>Bodonidae</taxon>
        <taxon>Bodo</taxon>
    </lineage>
</organism>
<name>A0A0S4IYV1_BODSA</name>
<dbReference type="Proteomes" id="UP000051952">
    <property type="component" value="Unassembled WGS sequence"/>
</dbReference>
<gene>
    <name evidence="2" type="ORF">BSAL_81930</name>
</gene>
<accession>A0A0S4IYV1</accession>
<protein>
    <submittedName>
        <fullName evidence="2">Uncharacterized protein</fullName>
    </submittedName>
</protein>
<evidence type="ECO:0000256" key="1">
    <source>
        <dbReference type="SAM" id="MobiDB-lite"/>
    </source>
</evidence>
<reference evidence="3" key="1">
    <citation type="submission" date="2015-09" db="EMBL/GenBank/DDBJ databases">
        <authorList>
            <consortium name="Pathogen Informatics"/>
        </authorList>
    </citation>
    <scope>NUCLEOTIDE SEQUENCE [LARGE SCALE GENOMIC DNA]</scope>
    <source>
        <strain evidence="3">Lake Konstanz</strain>
    </source>
</reference>
<keyword evidence="3" id="KW-1185">Reference proteome</keyword>